<evidence type="ECO:0000313" key="2">
    <source>
        <dbReference type="Proteomes" id="UP000001929"/>
    </source>
</evidence>
<evidence type="ECO:0000313" key="1">
    <source>
        <dbReference type="EMBL" id="ABC23419.1"/>
    </source>
</evidence>
<dbReference type="KEGG" id="rru:Rru_A2622"/>
<gene>
    <name evidence="1" type="ordered locus">Rru_A2622</name>
</gene>
<dbReference type="AlphaFoldDB" id="Q2RR26"/>
<reference evidence="1 2" key="1">
    <citation type="journal article" date="2011" name="Stand. Genomic Sci.">
        <title>Complete genome sequence of Rhodospirillum rubrum type strain (S1).</title>
        <authorList>
            <person name="Munk A.C."/>
            <person name="Copeland A."/>
            <person name="Lucas S."/>
            <person name="Lapidus A."/>
            <person name="Del Rio T.G."/>
            <person name="Barry K."/>
            <person name="Detter J.C."/>
            <person name="Hammon N."/>
            <person name="Israni S."/>
            <person name="Pitluck S."/>
            <person name="Brettin T."/>
            <person name="Bruce D."/>
            <person name="Han C."/>
            <person name="Tapia R."/>
            <person name="Gilna P."/>
            <person name="Schmutz J."/>
            <person name="Larimer F."/>
            <person name="Land M."/>
            <person name="Kyrpides N.C."/>
            <person name="Mavromatis K."/>
            <person name="Richardson P."/>
            <person name="Rohde M."/>
            <person name="Goker M."/>
            <person name="Klenk H.P."/>
            <person name="Zhang Y."/>
            <person name="Roberts G.P."/>
            <person name="Reslewic S."/>
            <person name="Schwartz D.C."/>
        </authorList>
    </citation>
    <scope>NUCLEOTIDE SEQUENCE [LARGE SCALE GENOMIC DNA]</scope>
    <source>
        <strain evidence="2">ATCC 11170 / ATH 1.1.1 / DSM 467 / LMG 4362 / NCIMB 8255 / S1</strain>
    </source>
</reference>
<keyword evidence="2" id="KW-1185">Reference proteome</keyword>
<protein>
    <submittedName>
        <fullName evidence="1">Uncharacterized protein</fullName>
    </submittedName>
</protein>
<name>Q2RR26_RHORT</name>
<sequence length="80" mass="8949">MFDTSTPTRDDLAYGDIESTDLLPEDVFSRAALMSKQFMKCHAKIMRAIEAGDLDRLCALRSQLVALRRLYGLADPVARS</sequence>
<dbReference type="HOGENOM" id="CLU_2587460_0_0_5"/>
<organism evidence="1 2">
    <name type="scientific">Rhodospirillum rubrum (strain ATCC 11170 / ATH 1.1.1 / DSM 467 / LMG 4362 / NCIMB 8255 / S1)</name>
    <dbReference type="NCBI Taxonomy" id="269796"/>
    <lineage>
        <taxon>Bacteria</taxon>
        <taxon>Pseudomonadati</taxon>
        <taxon>Pseudomonadota</taxon>
        <taxon>Alphaproteobacteria</taxon>
        <taxon>Rhodospirillales</taxon>
        <taxon>Rhodospirillaceae</taxon>
        <taxon>Rhodospirillum</taxon>
    </lineage>
</organism>
<accession>Q2RR26</accession>
<dbReference type="RefSeq" id="WP_011390372.1">
    <property type="nucleotide sequence ID" value="NC_007643.1"/>
</dbReference>
<dbReference type="PATRIC" id="fig|269796.9.peg.2732"/>
<dbReference type="Proteomes" id="UP000001929">
    <property type="component" value="Chromosome"/>
</dbReference>
<dbReference type="EnsemblBacteria" id="ABC23419">
    <property type="protein sequence ID" value="ABC23419"/>
    <property type="gene ID" value="Rru_A2622"/>
</dbReference>
<proteinExistence type="predicted"/>
<dbReference type="EMBL" id="CP000230">
    <property type="protein sequence ID" value="ABC23419.1"/>
    <property type="molecule type" value="Genomic_DNA"/>
</dbReference>